<evidence type="ECO:0000256" key="10">
    <source>
        <dbReference type="ARBA" id="ARBA00022946"/>
    </source>
</evidence>
<dbReference type="InterPro" id="IPR005067">
    <property type="entry name" value="Fatty_acid_desaturase-2"/>
</dbReference>
<dbReference type="InterPro" id="IPR005803">
    <property type="entry name" value="FADS-2_CS"/>
</dbReference>
<evidence type="ECO:0000256" key="15">
    <source>
        <dbReference type="ARBA" id="ARBA00047803"/>
    </source>
</evidence>
<comment type="function">
    <text evidence="16">Introduction of a cis double bond between carbons of the acyl chain.</text>
</comment>
<evidence type="ECO:0000256" key="9">
    <source>
        <dbReference type="ARBA" id="ARBA00022832"/>
    </source>
</evidence>
<evidence type="ECO:0000256" key="13">
    <source>
        <dbReference type="ARBA" id="ARBA00023098"/>
    </source>
</evidence>
<evidence type="ECO:0000256" key="12">
    <source>
        <dbReference type="ARBA" id="ARBA00023004"/>
    </source>
</evidence>
<dbReference type="Proteomes" id="UP000636800">
    <property type="component" value="Chromosome 6"/>
</dbReference>
<evidence type="ECO:0000313" key="18">
    <source>
        <dbReference type="Proteomes" id="UP000636800"/>
    </source>
</evidence>
<keyword evidence="18" id="KW-1185">Reference proteome</keyword>
<dbReference type="InterPro" id="IPR009078">
    <property type="entry name" value="Ferritin-like_SF"/>
</dbReference>
<keyword evidence="13" id="KW-0443">Lipid metabolism</keyword>
<organism evidence="17 18">
    <name type="scientific">Vanilla planifolia</name>
    <name type="common">Vanilla</name>
    <dbReference type="NCBI Taxonomy" id="51239"/>
    <lineage>
        <taxon>Eukaryota</taxon>
        <taxon>Viridiplantae</taxon>
        <taxon>Streptophyta</taxon>
        <taxon>Embryophyta</taxon>
        <taxon>Tracheophyta</taxon>
        <taxon>Spermatophyta</taxon>
        <taxon>Magnoliopsida</taxon>
        <taxon>Liliopsida</taxon>
        <taxon>Asparagales</taxon>
        <taxon>Orchidaceae</taxon>
        <taxon>Vanilloideae</taxon>
        <taxon>Vanilleae</taxon>
        <taxon>Vanilla</taxon>
    </lineage>
</organism>
<dbReference type="SUPFAM" id="SSF47240">
    <property type="entry name" value="Ferritin-like"/>
    <property type="match status" value="1"/>
</dbReference>
<dbReference type="EMBL" id="JADCNL010000006">
    <property type="protein sequence ID" value="KAG0477238.1"/>
    <property type="molecule type" value="Genomic_DNA"/>
</dbReference>
<dbReference type="PROSITE" id="PS00574">
    <property type="entry name" value="FATTY_ACID_DESATUR_2"/>
    <property type="match status" value="1"/>
</dbReference>
<evidence type="ECO:0000256" key="11">
    <source>
        <dbReference type="ARBA" id="ARBA00023002"/>
    </source>
</evidence>
<keyword evidence="11 16" id="KW-0560">Oxidoreductase</keyword>
<name>A0A835QSW1_VANPL</name>
<evidence type="ECO:0000256" key="7">
    <source>
        <dbReference type="ARBA" id="ARBA00022640"/>
    </source>
</evidence>
<comment type="catalytic activity">
    <reaction evidence="15">
        <text>hexadecanoyl-[ACP] + 2 reduced [2Fe-2S]-[ferredoxin] + O2 + 2 H(+) = (4Z)-hexadecenoyl-[ACP] + 2 oxidized [2Fe-2S]-[ferredoxin] + 2 H2O</text>
        <dbReference type="Rhea" id="RHEA:38043"/>
        <dbReference type="Rhea" id="RHEA-COMP:9652"/>
        <dbReference type="Rhea" id="RHEA-COMP:10000"/>
        <dbReference type="Rhea" id="RHEA-COMP:10001"/>
        <dbReference type="Rhea" id="RHEA-COMP:11488"/>
        <dbReference type="ChEBI" id="CHEBI:15377"/>
        <dbReference type="ChEBI" id="CHEBI:15378"/>
        <dbReference type="ChEBI" id="CHEBI:15379"/>
        <dbReference type="ChEBI" id="CHEBI:33737"/>
        <dbReference type="ChEBI" id="CHEBI:33738"/>
        <dbReference type="ChEBI" id="CHEBI:78483"/>
        <dbReference type="ChEBI" id="CHEBI:85919"/>
        <dbReference type="EC" id="1.14.19.11"/>
    </reaction>
</comment>
<evidence type="ECO:0000256" key="4">
    <source>
        <dbReference type="ARBA" id="ARBA00011738"/>
    </source>
</evidence>
<keyword evidence="8" id="KW-0479">Metal-binding</keyword>
<evidence type="ECO:0000256" key="5">
    <source>
        <dbReference type="ARBA" id="ARBA00022516"/>
    </source>
</evidence>
<evidence type="ECO:0000313" key="17">
    <source>
        <dbReference type="EMBL" id="KAG0477238.1"/>
    </source>
</evidence>
<dbReference type="PANTHER" id="PTHR31155:SF9">
    <property type="entry name" value="STEAROYL-[ACYL-CARRIER-PROTEIN] 9-DESATURASE 7, CHLOROPLASTIC"/>
    <property type="match status" value="1"/>
</dbReference>
<dbReference type="Pfam" id="PF03405">
    <property type="entry name" value="FA_desaturase_2"/>
    <property type="match status" value="1"/>
</dbReference>
<sequence>MEGRVGVKIDEDEGSHADLRHHAADEKRHETAYTKIVEKLFELDPDTAVVAFAYMMRKNIVMPAHLMFDDRDDGLFDQFSAVAQRLGVYSAGDYADIIEFLVGRWRVASLVGLSDEGKKAQDFVCKLAPRYERLEERARRMDKQRPAVRFSWIFDREV</sequence>
<dbReference type="Gene3D" id="1.10.620.20">
    <property type="entry name" value="Ribonucleotide Reductase, subunit A"/>
    <property type="match status" value="1"/>
</dbReference>
<evidence type="ECO:0000256" key="8">
    <source>
        <dbReference type="ARBA" id="ARBA00022723"/>
    </source>
</evidence>
<evidence type="ECO:0000256" key="3">
    <source>
        <dbReference type="ARBA" id="ARBA00008749"/>
    </source>
</evidence>
<dbReference type="PANTHER" id="PTHR31155">
    <property type="entry name" value="ACYL- ACYL-CARRIER-PROTEIN DESATURASE-RELATED"/>
    <property type="match status" value="1"/>
</dbReference>
<comment type="subcellular location">
    <subcellularLocation>
        <location evidence="1">Plastid</location>
        <location evidence="1">Chloroplast stroma</location>
    </subcellularLocation>
</comment>
<keyword evidence="7" id="KW-0934">Plastid</keyword>
<comment type="cofactor">
    <cofactor evidence="16">
        <name>Fe(2+)</name>
        <dbReference type="ChEBI" id="CHEBI:29033"/>
    </cofactor>
    <text evidence="16">Binds 2 Fe(2+) ions per subunit.</text>
</comment>
<dbReference type="GO" id="GO:0006633">
    <property type="term" value="P:fatty acid biosynthetic process"/>
    <property type="evidence" value="ECO:0007669"/>
    <property type="project" value="UniProtKB-KW"/>
</dbReference>
<keyword evidence="9" id="KW-0276">Fatty acid metabolism</keyword>
<keyword evidence="14 16" id="KW-0275">Fatty acid biosynthesis</keyword>
<comment type="subunit">
    <text evidence="4 16">Homodimer.</text>
</comment>
<keyword evidence="6 16" id="KW-0150">Chloroplast</keyword>
<evidence type="ECO:0000256" key="6">
    <source>
        <dbReference type="ARBA" id="ARBA00022528"/>
    </source>
</evidence>
<keyword evidence="5 16" id="KW-0444">Lipid biosynthesis</keyword>
<dbReference type="InterPro" id="IPR012348">
    <property type="entry name" value="RNR-like"/>
</dbReference>
<dbReference type="EC" id="1.14.19.-" evidence="16"/>
<evidence type="ECO:0000256" key="14">
    <source>
        <dbReference type="ARBA" id="ARBA00023160"/>
    </source>
</evidence>
<comment type="similarity">
    <text evidence="3 16">Belongs to the fatty acid desaturase type 2 family.</text>
</comment>
<evidence type="ECO:0000256" key="2">
    <source>
        <dbReference type="ARBA" id="ARBA00004872"/>
    </source>
</evidence>
<protein>
    <recommendedName>
        <fullName evidence="16">Acyl-[acyl-carrier-protein] desaturase</fullName>
        <ecNumber evidence="16">1.14.19.-</ecNumber>
    </recommendedName>
</protein>
<comment type="caution">
    <text evidence="17">The sequence shown here is derived from an EMBL/GenBank/DDBJ whole genome shotgun (WGS) entry which is preliminary data.</text>
</comment>
<gene>
    <name evidence="17" type="ORF">HPP92_014079</name>
</gene>
<reference evidence="17 18" key="1">
    <citation type="journal article" date="2020" name="Nat. Food">
        <title>A phased Vanilla planifolia genome enables genetic improvement of flavour and production.</title>
        <authorList>
            <person name="Hasing T."/>
            <person name="Tang H."/>
            <person name="Brym M."/>
            <person name="Khazi F."/>
            <person name="Huang T."/>
            <person name="Chambers A.H."/>
        </authorList>
    </citation>
    <scope>NUCLEOTIDE SEQUENCE [LARGE SCALE GENOMIC DNA]</scope>
    <source>
        <tissue evidence="17">Leaf</tissue>
    </source>
</reference>
<dbReference type="GO" id="GO:0009570">
    <property type="term" value="C:chloroplast stroma"/>
    <property type="evidence" value="ECO:0007669"/>
    <property type="project" value="UniProtKB-SubCell"/>
</dbReference>
<keyword evidence="12" id="KW-0408">Iron</keyword>
<dbReference type="GO" id="GO:0045300">
    <property type="term" value="F:stearoyl-[ACP] desaturase activity"/>
    <property type="evidence" value="ECO:0007669"/>
    <property type="project" value="InterPro"/>
</dbReference>
<dbReference type="UniPathway" id="UPA00199"/>
<keyword evidence="10" id="KW-0809">Transit peptide</keyword>
<proteinExistence type="inferred from homology"/>
<evidence type="ECO:0000256" key="16">
    <source>
        <dbReference type="RuleBase" id="RU000582"/>
    </source>
</evidence>
<comment type="pathway">
    <text evidence="2">Lipid metabolism; fatty acid metabolism.</text>
</comment>
<dbReference type="AlphaFoldDB" id="A0A835QSW1"/>
<accession>A0A835QSW1</accession>
<evidence type="ECO:0000256" key="1">
    <source>
        <dbReference type="ARBA" id="ARBA00004470"/>
    </source>
</evidence>
<dbReference type="OrthoDB" id="10056939at2759"/>
<dbReference type="GO" id="GO:0046872">
    <property type="term" value="F:metal ion binding"/>
    <property type="evidence" value="ECO:0007669"/>
    <property type="project" value="UniProtKB-KW"/>
</dbReference>